<organism evidence="8 9">
    <name type="scientific">Burkholderia ubonensis</name>
    <dbReference type="NCBI Taxonomy" id="101571"/>
    <lineage>
        <taxon>Bacteria</taxon>
        <taxon>Pseudomonadati</taxon>
        <taxon>Pseudomonadota</taxon>
        <taxon>Betaproteobacteria</taxon>
        <taxon>Burkholderiales</taxon>
        <taxon>Burkholderiaceae</taxon>
        <taxon>Burkholderia</taxon>
        <taxon>Burkholderia cepacia complex</taxon>
    </lineage>
</organism>
<protein>
    <submittedName>
        <fullName evidence="8">Uncharacterized protein</fullName>
    </submittedName>
</protein>
<keyword evidence="3 5" id="KW-1133">Transmembrane helix</keyword>
<feature type="domain" description="p-hydroxybenzoic acid efflux pump subunit AaeA alpha-helical hairpin" evidence="6">
    <location>
        <begin position="81"/>
        <end position="151"/>
    </location>
</feature>
<dbReference type="Proteomes" id="UP000243680">
    <property type="component" value="Chromosome 2"/>
</dbReference>
<dbReference type="EMBL" id="CP013422">
    <property type="protein sequence ID" value="AOJ77486.1"/>
    <property type="molecule type" value="Genomic_DNA"/>
</dbReference>
<evidence type="ECO:0000256" key="3">
    <source>
        <dbReference type="ARBA" id="ARBA00022989"/>
    </source>
</evidence>
<keyword evidence="2 5" id="KW-0812">Transmembrane</keyword>
<dbReference type="GO" id="GO:0016020">
    <property type="term" value="C:membrane"/>
    <property type="evidence" value="ECO:0007669"/>
    <property type="project" value="InterPro"/>
</dbReference>
<name>A0A1B4LJY0_9BURK</name>
<feature type="domain" description="p-hydroxybenzoic acid efflux pump subunit AaeA-like beta-barrel" evidence="7">
    <location>
        <begin position="188"/>
        <end position="285"/>
    </location>
</feature>
<reference evidence="8 9" key="1">
    <citation type="submission" date="2015-12" db="EMBL/GenBank/DDBJ databases">
        <title>Diversity of Burkholderia near neighbor genomes.</title>
        <authorList>
            <person name="Sahl J."/>
            <person name="Wagner D."/>
            <person name="Keim P."/>
        </authorList>
    </citation>
    <scope>NUCLEOTIDE SEQUENCE [LARGE SCALE GENOMIC DNA]</scope>
    <source>
        <strain evidence="8 9">MSMB0783</strain>
    </source>
</reference>
<evidence type="ECO:0000313" key="8">
    <source>
        <dbReference type="EMBL" id="AOJ77486.1"/>
    </source>
</evidence>
<gene>
    <name evidence="8" type="ORF">WJ35_20495</name>
</gene>
<sequence>MKRIIPLLRTVLTAAILAGIVAAIYGLWVRYQIEPLTRDGKVRADVVPIAPDVSGLVTDVRVHDNQKVTKGQVLLVIDPSRYRIALEQADANLASEQAELDEAIREDRRNRAMPDVVAEESAQQGATRVEKLRAALAQAHSARDLAALNLERTLVRAPVDGTVTNVGLLPGVYLSAGKGAMALVNDTSLRVEGYFEETKLPAIHVGDPASIYLMGVASEIRGHVQSVAGGVEDRERAGGDAQLANVNPAFTWVRLAQRIPVRIAIDSVPPGVRLVPGQTASVEIHARAGDVTVRRSLPW</sequence>
<accession>A0A1B4LJY0</accession>
<dbReference type="GO" id="GO:0022857">
    <property type="term" value="F:transmembrane transporter activity"/>
    <property type="evidence" value="ECO:0007669"/>
    <property type="project" value="InterPro"/>
</dbReference>
<evidence type="ECO:0000256" key="1">
    <source>
        <dbReference type="ARBA" id="ARBA00009477"/>
    </source>
</evidence>
<dbReference type="InterPro" id="IPR050393">
    <property type="entry name" value="MFP_Efflux_Pump"/>
</dbReference>
<feature type="transmembrane region" description="Helical" evidence="5">
    <location>
        <begin position="7"/>
        <end position="28"/>
    </location>
</feature>
<evidence type="ECO:0000313" key="9">
    <source>
        <dbReference type="Proteomes" id="UP000243680"/>
    </source>
</evidence>
<proteinExistence type="inferred from homology"/>
<evidence type="ECO:0000259" key="7">
    <source>
        <dbReference type="Pfam" id="PF25963"/>
    </source>
</evidence>
<dbReference type="PANTHER" id="PTHR30367:SF12">
    <property type="entry name" value="P-HYDROXYBENZOIC ACID EFFLUX PUMP SUBUNIT AAEA"/>
    <property type="match status" value="1"/>
</dbReference>
<dbReference type="NCBIfam" id="TIGR01730">
    <property type="entry name" value="RND_mfp"/>
    <property type="match status" value="1"/>
</dbReference>
<dbReference type="Gene3D" id="2.40.30.170">
    <property type="match status" value="1"/>
</dbReference>
<evidence type="ECO:0000256" key="4">
    <source>
        <dbReference type="ARBA" id="ARBA00023136"/>
    </source>
</evidence>
<dbReference type="GeneID" id="45679883"/>
<dbReference type="InterPro" id="IPR058634">
    <property type="entry name" value="AaeA-lik-b-barrel"/>
</dbReference>
<dbReference type="Pfam" id="PF25878">
    <property type="entry name" value="HH_AAEA_pHBA"/>
    <property type="match status" value="1"/>
</dbReference>
<dbReference type="Pfam" id="PF25963">
    <property type="entry name" value="Beta-barrel_AAEA"/>
    <property type="match status" value="1"/>
</dbReference>
<dbReference type="AlphaFoldDB" id="A0A1B4LJY0"/>
<comment type="similarity">
    <text evidence="1">Belongs to the membrane fusion protein (MFP) (TC 8.A.1) family.</text>
</comment>
<dbReference type="PANTHER" id="PTHR30367">
    <property type="entry name" value="P-HYDROXYBENZOIC ACID EFFLUX PUMP SUBUNIT AAEA-RELATED"/>
    <property type="match status" value="1"/>
</dbReference>
<evidence type="ECO:0000256" key="2">
    <source>
        <dbReference type="ARBA" id="ARBA00022692"/>
    </source>
</evidence>
<keyword evidence="4 5" id="KW-0472">Membrane</keyword>
<dbReference type="RefSeq" id="WP_014724331.1">
    <property type="nucleotide sequence ID" value="NZ_CP013422.1"/>
</dbReference>
<dbReference type="SUPFAM" id="SSF111369">
    <property type="entry name" value="HlyD-like secretion proteins"/>
    <property type="match status" value="1"/>
</dbReference>
<dbReference type="InterPro" id="IPR058632">
    <property type="entry name" value="HH_AaeA"/>
</dbReference>
<dbReference type="InterPro" id="IPR006143">
    <property type="entry name" value="RND_pump_MFP"/>
</dbReference>
<evidence type="ECO:0000259" key="6">
    <source>
        <dbReference type="Pfam" id="PF25878"/>
    </source>
</evidence>
<dbReference type="Gene3D" id="2.40.50.100">
    <property type="match status" value="1"/>
</dbReference>
<evidence type="ECO:0000256" key="5">
    <source>
        <dbReference type="SAM" id="Phobius"/>
    </source>
</evidence>